<protein>
    <recommendedName>
        <fullName evidence="3">MmcQ/YjbR family DNA-binding protein</fullName>
    </recommendedName>
</protein>
<comment type="caution">
    <text evidence="1">The sequence shown here is derived from an EMBL/GenBank/DDBJ whole genome shotgun (WGS) entry which is preliminary data.</text>
</comment>
<dbReference type="InterPro" id="IPR058532">
    <property type="entry name" value="YjbR/MT2646/Rv2570-like"/>
</dbReference>
<keyword evidence="2" id="KW-1185">Reference proteome</keyword>
<dbReference type="EMBL" id="JAEKNR010000118">
    <property type="protein sequence ID" value="MBJ7598613.1"/>
    <property type="molecule type" value="Genomic_DNA"/>
</dbReference>
<sequence length="133" mass="14652">MTVEDSAEIALALPEVTEGVRFRNRTWFVAGKSFAWERPLSKADLKRLGDQPPPEGPLLAVRVANLEEKEVLLMDPPQGFFDIEHFRGFPAVLIKLAVVNRHILAAAIVEAWYACAPPHLAGDGPPRGFQRGA</sequence>
<accession>A0A934KA94</accession>
<dbReference type="Pfam" id="PF04237">
    <property type="entry name" value="YjbR"/>
    <property type="match status" value="1"/>
</dbReference>
<dbReference type="RefSeq" id="WP_338201761.1">
    <property type="nucleotide sequence ID" value="NZ_JAEKNR010000118.1"/>
</dbReference>
<gene>
    <name evidence="1" type="ORF">JF922_11080</name>
</gene>
<dbReference type="Proteomes" id="UP000612893">
    <property type="component" value="Unassembled WGS sequence"/>
</dbReference>
<reference evidence="1" key="1">
    <citation type="submission" date="2020-10" db="EMBL/GenBank/DDBJ databases">
        <title>Ca. Dormibacterota MAGs.</title>
        <authorList>
            <person name="Montgomery K."/>
        </authorList>
    </citation>
    <scope>NUCLEOTIDE SEQUENCE [LARGE SCALE GENOMIC DNA]</scope>
    <source>
        <strain evidence="1">SC8812_S17_10</strain>
    </source>
</reference>
<evidence type="ECO:0008006" key="3">
    <source>
        <dbReference type="Google" id="ProtNLM"/>
    </source>
</evidence>
<organism evidence="1 2">
    <name type="scientific">Candidatus Nephthysia bennettiae</name>
    <dbReference type="NCBI Taxonomy" id="3127016"/>
    <lineage>
        <taxon>Bacteria</taxon>
        <taxon>Bacillati</taxon>
        <taxon>Candidatus Dormiibacterota</taxon>
        <taxon>Candidatus Dormibacteria</taxon>
        <taxon>Candidatus Dormibacterales</taxon>
        <taxon>Candidatus Dormibacteraceae</taxon>
        <taxon>Candidatus Nephthysia</taxon>
    </lineage>
</organism>
<dbReference type="AlphaFoldDB" id="A0A934KA94"/>
<name>A0A934KA94_9BACT</name>
<evidence type="ECO:0000313" key="2">
    <source>
        <dbReference type="Proteomes" id="UP000612893"/>
    </source>
</evidence>
<evidence type="ECO:0000313" key="1">
    <source>
        <dbReference type="EMBL" id="MBJ7598613.1"/>
    </source>
</evidence>
<proteinExistence type="predicted"/>